<evidence type="ECO:0000256" key="1">
    <source>
        <dbReference type="SAM" id="MobiDB-lite"/>
    </source>
</evidence>
<comment type="caution">
    <text evidence="2">The sequence shown here is derived from an EMBL/GenBank/DDBJ whole genome shotgun (WGS) entry which is preliminary data.</text>
</comment>
<dbReference type="Proteomes" id="UP001143548">
    <property type="component" value="Unassembled WGS sequence"/>
</dbReference>
<accession>A0A9W5YU03</accession>
<dbReference type="AlphaFoldDB" id="A0A9W5YU03"/>
<name>A0A9W5YU03_9EURO</name>
<protein>
    <recommendedName>
        <fullName evidence="4">HNH nuclease domain-containing protein</fullName>
    </recommendedName>
</protein>
<sequence length="224" mass="25483">MAEPQDSLVKLTTITEEDRALLELLIEARGNDDVVSRHTWAALMVCDPINIVFLVGCFAAHMSSDLVNIMFRTFDRAAEDIVQGWIHTEEPSMSDVHDNSIDAKSTTTESDSDDGFISDIRERDADKCAITSYSDAMFCEICPDHLLRYPVTDQGGLEVPFWEALGLWWPPETVTRWLKAIFPDFKKPEGVETIRNYITLSPVLKKYWEWGDLVLRPNPKDKGE</sequence>
<evidence type="ECO:0008006" key="4">
    <source>
        <dbReference type="Google" id="ProtNLM"/>
    </source>
</evidence>
<proteinExistence type="predicted"/>
<evidence type="ECO:0000313" key="3">
    <source>
        <dbReference type="Proteomes" id="UP001143548"/>
    </source>
</evidence>
<organism evidence="2 3">
    <name type="scientific">Aspergillus brasiliensis</name>
    <dbReference type="NCBI Taxonomy" id="319629"/>
    <lineage>
        <taxon>Eukaryota</taxon>
        <taxon>Fungi</taxon>
        <taxon>Dikarya</taxon>
        <taxon>Ascomycota</taxon>
        <taxon>Pezizomycotina</taxon>
        <taxon>Eurotiomycetes</taxon>
        <taxon>Eurotiomycetidae</taxon>
        <taxon>Eurotiales</taxon>
        <taxon>Aspergillaceae</taxon>
        <taxon>Aspergillus</taxon>
        <taxon>Aspergillus subgen. Circumdati</taxon>
    </lineage>
</organism>
<evidence type="ECO:0000313" key="2">
    <source>
        <dbReference type="EMBL" id="GKZ22982.1"/>
    </source>
</evidence>
<gene>
    <name evidence="2" type="ORF">AbraCBS73388_009319</name>
</gene>
<reference evidence="2" key="1">
    <citation type="submission" date="2022-07" db="EMBL/GenBank/DDBJ databases">
        <title>Taxonomy of Aspergillus series Nigri: significant species reduction supported by multi-species coalescent approaches.</title>
        <authorList>
            <person name="Bian C."/>
            <person name="Kusuya Y."/>
            <person name="Sklenar F."/>
            <person name="D'hooge E."/>
            <person name="Yaguchi T."/>
            <person name="Takahashi H."/>
            <person name="Hubka V."/>
        </authorList>
    </citation>
    <scope>NUCLEOTIDE SEQUENCE</scope>
    <source>
        <strain evidence="2">CBS 733.88</strain>
    </source>
</reference>
<feature type="region of interest" description="Disordered" evidence="1">
    <location>
        <begin position="93"/>
        <end position="116"/>
    </location>
</feature>
<dbReference type="EMBL" id="BROQ01000060">
    <property type="protein sequence ID" value="GKZ22982.1"/>
    <property type="molecule type" value="Genomic_DNA"/>
</dbReference>